<dbReference type="GO" id="GO:0008476">
    <property type="term" value="F:protein-tyrosine sulfotransferase activity"/>
    <property type="evidence" value="ECO:0007669"/>
    <property type="project" value="InterPro"/>
</dbReference>
<protein>
    <recommendedName>
        <fullName evidence="4">Sulfotransferase</fullName>
    </recommendedName>
</protein>
<keyword evidence="1" id="KW-0808">Transferase</keyword>
<dbReference type="PANTHER" id="PTHR12788">
    <property type="entry name" value="PROTEIN-TYROSINE SULFOTRANSFERASE 2"/>
    <property type="match status" value="1"/>
</dbReference>
<dbReference type="Gene3D" id="3.40.50.300">
    <property type="entry name" value="P-loop containing nucleotide triphosphate hydrolases"/>
    <property type="match status" value="1"/>
</dbReference>
<comment type="caution">
    <text evidence="2">The sequence shown here is derived from an EMBL/GenBank/DDBJ whole genome shotgun (WGS) entry which is preliminary data.</text>
</comment>
<dbReference type="Pfam" id="PF13469">
    <property type="entry name" value="Sulfotransfer_3"/>
    <property type="match status" value="1"/>
</dbReference>
<gene>
    <name evidence="2" type="ORF">BWI75_05415</name>
</gene>
<name>A0A6N8FRS9_9CHRO</name>
<organism evidence="2 3">
    <name type="scientific">Gloeocapsopsis dulcis AAB1 = 1H9</name>
    <dbReference type="NCBI Taxonomy" id="1433147"/>
    <lineage>
        <taxon>Bacteria</taxon>
        <taxon>Bacillati</taxon>
        <taxon>Cyanobacteriota</taxon>
        <taxon>Cyanophyceae</taxon>
        <taxon>Oscillatoriophycideae</taxon>
        <taxon>Chroococcales</taxon>
        <taxon>Chroococcaceae</taxon>
        <taxon>Gloeocapsopsis</taxon>
        <taxon>Gloeocapsopsis dulcis</taxon>
    </lineage>
</organism>
<dbReference type="RefSeq" id="WP_105221908.1">
    <property type="nucleotide sequence ID" value="NZ_CAWNSU010000122.1"/>
</dbReference>
<keyword evidence="3" id="KW-1185">Reference proteome</keyword>
<accession>A0A6N8FRS9</accession>
<dbReference type="PANTHER" id="PTHR12788:SF10">
    <property type="entry name" value="PROTEIN-TYROSINE SULFOTRANSFERASE"/>
    <property type="match status" value="1"/>
</dbReference>
<evidence type="ECO:0000313" key="2">
    <source>
        <dbReference type="EMBL" id="MUL35803.1"/>
    </source>
</evidence>
<reference evidence="2 3" key="1">
    <citation type="journal article" date="2019" name="Front. Microbiol.">
        <title>Genomic Features for Desiccation Tolerance and Sugar Biosynthesis in the Extremophile Gloeocapsopsis sp. UTEX B3054.</title>
        <authorList>
            <person name="Urrejola C."/>
            <person name="Alcorta J."/>
            <person name="Salas L."/>
            <person name="Vasquez M."/>
            <person name="Polz M.F."/>
            <person name="Vicuna R."/>
            <person name="Diez B."/>
        </authorList>
    </citation>
    <scope>NUCLEOTIDE SEQUENCE [LARGE SCALE GENOMIC DNA]</scope>
    <source>
        <strain evidence="2 3">1H9</strain>
    </source>
</reference>
<proteinExistence type="predicted"/>
<dbReference type="InterPro" id="IPR027417">
    <property type="entry name" value="P-loop_NTPase"/>
</dbReference>
<evidence type="ECO:0000313" key="3">
    <source>
        <dbReference type="Proteomes" id="UP000441797"/>
    </source>
</evidence>
<dbReference type="OrthoDB" id="5729795at2"/>
<evidence type="ECO:0008006" key="4">
    <source>
        <dbReference type="Google" id="ProtNLM"/>
    </source>
</evidence>
<dbReference type="SUPFAM" id="SSF52540">
    <property type="entry name" value="P-loop containing nucleoside triphosphate hydrolases"/>
    <property type="match status" value="1"/>
</dbReference>
<sequence>MKSKINLIDCPFFIVFEPRSGSTLLANLLVKSADIALPPESNFIKVILSNYPKNLVEDEQDLQIITSILYKDIKFEDWNINVEEITRFVQPSLPISVKDFILTICTIYKNKNFPTAKIFGLKHTYYLIESEKIKLMFPSSKFIGLVRDGRAVFNSKKNSIYSVTGQPFETNPYRAAKQWCKTLNLLKKLSTKYPKDTFTLYYEELINSPDETVRLLCIFLGVAYRGNNLDRKYTVPRRYGNLHKNIYKEAMPDRIEVWRSSLSANEIYAFESIAYKYLILAGYELINNYFILKMKRIKEILQLPFKYLLSS</sequence>
<dbReference type="AlphaFoldDB" id="A0A6N8FRS9"/>
<dbReference type="EMBL" id="NAPY01000006">
    <property type="protein sequence ID" value="MUL35803.1"/>
    <property type="molecule type" value="Genomic_DNA"/>
</dbReference>
<dbReference type="InterPro" id="IPR026634">
    <property type="entry name" value="TPST-like"/>
</dbReference>
<dbReference type="Proteomes" id="UP000441797">
    <property type="component" value="Unassembled WGS sequence"/>
</dbReference>
<evidence type="ECO:0000256" key="1">
    <source>
        <dbReference type="ARBA" id="ARBA00022679"/>
    </source>
</evidence>